<dbReference type="RefSeq" id="WP_008895222.1">
    <property type="nucleotide sequence ID" value="NZ_AOIS01000047.1"/>
</dbReference>
<evidence type="ECO:0008006" key="6">
    <source>
        <dbReference type="Google" id="ProtNLM"/>
    </source>
</evidence>
<keyword evidence="5" id="KW-1185">Reference proteome</keyword>
<dbReference type="InterPro" id="IPR049288">
    <property type="entry name" value="DUF447_C"/>
</dbReference>
<dbReference type="STRING" id="1227488.C477_14708"/>
<evidence type="ECO:0000259" key="3">
    <source>
        <dbReference type="Pfam" id="PF20766"/>
    </source>
</evidence>
<accession>M0C0R9</accession>
<proteinExistence type="predicted"/>
<dbReference type="Gene3D" id="1.20.58.290">
    <property type="entry name" value="Hypothetical membrane protein ta0354_69_121"/>
    <property type="match status" value="1"/>
</dbReference>
<name>M0C0R9_9EURY</name>
<evidence type="ECO:0000313" key="4">
    <source>
        <dbReference type="EMBL" id="ELZ16871.1"/>
    </source>
</evidence>
<feature type="compositionally biased region" description="Basic and acidic residues" evidence="1">
    <location>
        <begin position="57"/>
        <end position="67"/>
    </location>
</feature>
<dbReference type="SUPFAM" id="SSF50475">
    <property type="entry name" value="FMN-binding split barrel"/>
    <property type="match status" value="1"/>
</dbReference>
<dbReference type="eggNOG" id="arCOG04458">
    <property type="taxonomic scope" value="Archaea"/>
</dbReference>
<dbReference type="AlphaFoldDB" id="M0C0R9"/>
<dbReference type="PATRIC" id="fig|1227488.3.peg.2926"/>
<dbReference type="Pfam" id="PF20766">
    <property type="entry name" value="DUF447_C"/>
    <property type="match status" value="1"/>
</dbReference>
<evidence type="ECO:0000256" key="1">
    <source>
        <dbReference type="SAM" id="MobiDB-lite"/>
    </source>
</evidence>
<dbReference type="Pfam" id="PF04289">
    <property type="entry name" value="DUF447_N"/>
    <property type="match status" value="1"/>
</dbReference>
<gene>
    <name evidence="4" type="ORF">C477_14708</name>
</gene>
<evidence type="ECO:0000259" key="2">
    <source>
        <dbReference type="Pfam" id="PF04289"/>
    </source>
</evidence>
<feature type="region of interest" description="Disordered" evidence="1">
    <location>
        <begin position="57"/>
        <end position="86"/>
    </location>
</feature>
<feature type="domain" description="DUF447" evidence="2">
    <location>
        <begin position="31"/>
        <end position="158"/>
    </location>
</feature>
<dbReference type="Proteomes" id="UP000011657">
    <property type="component" value="Unassembled WGS sequence"/>
</dbReference>
<organism evidence="4 5">
    <name type="scientific">Haloterrigena salina JCM 13891</name>
    <dbReference type="NCBI Taxonomy" id="1227488"/>
    <lineage>
        <taxon>Archaea</taxon>
        <taxon>Methanobacteriati</taxon>
        <taxon>Methanobacteriota</taxon>
        <taxon>Stenosarchaea group</taxon>
        <taxon>Halobacteria</taxon>
        <taxon>Halobacteriales</taxon>
        <taxon>Natrialbaceae</taxon>
        <taxon>Haloterrigena</taxon>
    </lineage>
</organism>
<comment type="caution">
    <text evidence="4">The sequence shown here is derived from an EMBL/GenBank/DDBJ whole genome shotgun (WGS) entry which is preliminary data.</text>
</comment>
<feature type="region of interest" description="Disordered" evidence="1">
    <location>
        <begin position="1"/>
        <end position="23"/>
    </location>
</feature>
<dbReference type="OrthoDB" id="146030at2157"/>
<reference evidence="4 5" key="1">
    <citation type="journal article" date="2014" name="PLoS Genet.">
        <title>Phylogenetically driven sequencing of extremely halophilic archaea reveals strategies for static and dynamic osmo-response.</title>
        <authorList>
            <person name="Becker E.A."/>
            <person name="Seitzer P.M."/>
            <person name="Tritt A."/>
            <person name="Larsen D."/>
            <person name="Krusor M."/>
            <person name="Yao A.I."/>
            <person name="Wu D."/>
            <person name="Madern D."/>
            <person name="Eisen J.A."/>
            <person name="Darling A.E."/>
            <person name="Facciotti M.T."/>
        </authorList>
    </citation>
    <scope>NUCLEOTIDE SEQUENCE [LARGE SCALE GENOMIC DNA]</scope>
    <source>
        <strain evidence="4 5">JCM 13891</strain>
    </source>
</reference>
<dbReference type="InterPro" id="IPR012349">
    <property type="entry name" value="Split_barrel_FMN-bd"/>
</dbReference>
<dbReference type="InterPro" id="IPR007386">
    <property type="entry name" value="DUF447_N"/>
</dbReference>
<sequence>MTGDESGSGALETNGGDADPIAWPVSLSGVTETVVATRGPNGLWNLAVLGLFAPERSDASSEDREGNSSEPPDPVTARTWGSTRTRGNFRRQGEGYVLFVDDPVLFADAALSIAEREDPIPDAASAWARVAVESLETGVDEGTEWERWALRPVEAAVESTAVPTIDRGFGAVVEATVAASRLDVAGYDDAELRRRLEYYASVVDRAGGPREREALERVREHYRSDRRRNESR</sequence>
<evidence type="ECO:0000313" key="5">
    <source>
        <dbReference type="Proteomes" id="UP000011657"/>
    </source>
</evidence>
<protein>
    <recommendedName>
        <fullName evidence="6">DUF447 family protein</fullName>
    </recommendedName>
</protein>
<feature type="domain" description="DUF447" evidence="3">
    <location>
        <begin position="167"/>
        <end position="220"/>
    </location>
</feature>
<dbReference type="Gene3D" id="2.30.110.10">
    <property type="entry name" value="Electron Transport, Fmn-binding Protein, Chain A"/>
    <property type="match status" value="1"/>
</dbReference>
<dbReference type="EMBL" id="AOIS01000047">
    <property type="protein sequence ID" value="ELZ16871.1"/>
    <property type="molecule type" value="Genomic_DNA"/>
</dbReference>